<feature type="region of interest" description="Disordered" evidence="1">
    <location>
        <begin position="1"/>
        <end position="25"/>
    </location>
</feature>
<dbReference type="EMBL" id="JAHQIW010004322">
    <property type="protein sequence ID" value="KAJ1361947.1"/>
    <property type="molecule type" value="Genomic_DNA"/>
</dbReference>
<keyword evidence="3" id="KW-1185">Reference proteome</keyword>
<evidence type="ECO:0000313" key="2">
    <source>
        <dbReference type="EMBL" id="KAJ1361947.1"/>
    </source>
</evidence>
<dbReference type="Proteomes" id="UP001196413">
    <property type="component" value="Unassembled WGS sequence"/>
</dbReference>
<comment type="caution">
    <text evidence="2">The sequence shown here is derived from an EMBL/GenBank/DDBJ whole genome shotgun (WGS) entry which is preliminary data.</text>
</comment>
<protein>
    <submittedName>
        <fullName evidence="2">Uncharacterized protein</fullName>
    </submittedName>
</protein>
<evidence type="ECO:0000313" key="3">
    <source>
        <dbReference type="Proteomes" id="UP001196413"/>
    </source>
</evidence>
<name>A0AAD5QUH5_PARTN</name>
<proteinExistence type="predicted"/>
<gene>
    <name evidence="2" type="ORF">KIN20_021337</name>
</gene>
<organism evidence="2 3">
    <name type="scientific">Parelaphostrongylus tenuis</name>
    <name type="common">Meningeal worm</name>
    <dbReference type="NCBI Taxonomy" id="148309"/>
    <lineage>
        <taxon>Eukaryota</taxon>
        <taxon>Metazoa</taxon>
        <taxon>Ecdysozoa</taxon>
        <taxon>Nematoda</taxon>
        <taxon>Chromadorea</taxon>
        <taxon>Rhabditida</taxon>
        <taxon>Rhabditina</taxon>
        <taxon>Rhabditomorpha</taxon>
        <taxon>Strongyloidea</taxon>
        <taxon>Metastrongylidae</taxon>
        <taxon>Parelaphostrongylus</taxon>
    </lineage>
</organism>
<reference evidence="2" key="1">
    <citation type="submission" date="2021-06" db="EMBL/GenBank/DDBJ databases">
        <title>Parelaphostrongylus tenuis whole genome reference sequence.</title>
        <authorList>
            <person name="Garwood T.J."/>
            <person name="Larsen P.A."/>
            <person name="Fountain-Jones N.M."/>
            <person name="Garbe J.R."/>
            <person name="Macchietto M.G."/>
            <person name="Kania S.A."/>
            <person name="Gerhold R.W."/>
            <person name="Richards J.E."/>
            <person name="Wolf T.M."/>
        </authorList>
    </citation>
    <scope>NUCLEOTIDE SEQUENCE</scope>
    <source>
        <strain evidence="2">MNPRO001-30</strain>
        <tissue evidence="2">Meninges</tissue>
    </source>
</reference>
<dbReference type="AlphaFoldDB" id="A0AAD5QUH5"/>
<sequence>MEKEQQMLVEAEQEMTAAQQSATDAEKRVQMRVAELKSKATALRRSELDSDREQSMKDMYEDMIDKLSQLHTGSRHSQRNSLMNKRRMLEEQVLSLTTKTNQIRAEVDRLTAELDATGYQGLLHETRRSAIDTMKVRHTEMKNELVRIRLATVSLRTRARSSQ</sequence>
<evidence type="ECO:0000256" key="1">
    <source>
        <dbReference type="SAM" id="MobiDB-lite"/>
    </source>
</evidence>
<accession>A0AAD5QUH5</accession>